<dbReference type="GO" id="GO:0032039">
    <property type="term" value="C:integrator complex"/>
    <property type="evidence" value="ECO:0007669"/>
    <property type="project" value="InterPro"/>
</dbReference>
<feature type="domain" description="Integrator complex subunit 14 beta-barrel" evidence="3">
    <location>
        <begin position="228"/>
        <end position="289"/>
    </location>
</feature>
<sequence>MSWALMIDDKISLLRPHDLLTGHSYHDLCKTFATSVAERLCEVLEHDCLTVVHPDDSNGTPVLHPFMCRTEAVRDAVTHLAEPNPITQRNRNFSFRIECTIAELFKYWGPAYPIQLVIFTDGGASSFTNRKDTVSDSGTDYSNQWPNVSLIFVSMCDEQLSEDLAQVHRQFAPNSVILPLNTHQVSSTNLAEVVTEGTRAILRHCLAVPPDFSSIENLTPACAATRVSVRFGHLESDALLLPALRPTSKINSLSTNSSFAELMLEIFGFLHISDLSNPPVASRHQVRIAPDTEDKTFLSLLLAAMQNTKTVAMCTLCTHDSASRTKSSGTGPQIWRHGFLHQYDTKLSVLLLSVFPHDCTGLPWIGQFQHLAPVTDFAGTQLYDDRDGSSPFPVRVPDRLSYVSDPAIPGCPVSISTVPTESFRYVSWVSPATLTADVNKLLRLGRRLPDKAPLFFKEFVKLRTAALAYGCLEILNDVVELTKSSHPSYSNGTAPETLKTQLDSMCRMLAEPDFRPS</sequence>
<dbReference type="GO" id="GO:0034472">
    <property type="term" value="P:snRNA 3'-end processing"/>
    <property type="evidence" value="ECO:0007669"/>
    <property type="project" value="TreeGrafter"/>
</dbReference>
<evidence type="ECO:0000256" key="2">
    <source>
        <dbReference type="ARBA" id="ARBA00023242"/>
    </source>
</evidence>
<dbReference type="Pfam" id="PF19435">
    <property type="entry name" value="IntS14_b-barrel"/>
    <property type="match status" value="1"/>
</dbReference>
<proteinExistence type="predicted"/>
<dbReference type="PANTHER" id="PTHR13532:SF3">
    <property type="entry name" value="INTEGRATOR COMPLEX SUBUNIT 14"/>
    <property type="match status" value="1"/>
</dbReference>
<gene>
    <name evidence="5" type="ORF">D915_008889</name>
</gene>
<keyword evidence="6" id="KW-1185">Reference proteome</keyword>
<protein>
    <recommendedName>
        <fullName evidence="7">von Willebrand factor A domain-containing protein 9</fullName>
    </recommendedName>
</protein>
<evidence type="ECO:0000256" key="1">
    <source>
        <dbReference type="ARBA" id="ARBA00004123"/>
    </source>
</evidence>
<dbReference type="PANTHER" id="PTHR13532">
    <property type="match status" value="1"/>
</dbReference>
<keyword evidence="2" id="KW-0539">Nucleus</keyword>
<name>A0A4E0RG38_FASHE</name>
<feature type="domain" description="Integrator complex subunit 14 C-terminal" evidence="4">
    <location>
        <begin position="426"/>
        <end position="496"/>
    </location>
</feature>
<evidence type="ECO:0000259" key="3">
    <source>
        <dbReference type="Pfam" id="PF19435"/>
    </source>
</evidence>
<reference evidence="5" key="1">
    <citation type="submission" date="2019-03" db="EMBL/GenBank/DDBJ databases">
        <title>Improved annotation for the trematode Fasciola hepatica.</title>
        <authorList>
            <person name="Choi Y.-J."/>
            <person name="Martin J."/>
            <person name="Mitreva M."/>
        </authorList>
    </citation>
    <scope>NUCLEOTIDE SEQUENCE [LARGE SCALE GENOMIC DNA]</scope>
</reference>
<dbReference type="Pfam" id="PF20504">
    <property type="entry name" value="IntS14_C"/>
    <property type="match status" value="1"/>
</dbReference>
<evidence type="ECO:0008006" key="7">
    <source>
        <dbReference type="Google" id="ProtNLM"/>
    </source>
</evidence>
<dbReference type="InterPro" id="IPR045814">
    <property type="entry name" value="IntS14_b-barrel"/>
</dbReference>
<organism evidence="5 6">
    <name type="scientific">Fasciola hepatica</name>
    <name type="common">Liver fluke</name>
    <dbReference type="NCBI Taxonomy" id="6192"/>
    <lineage>
        <taxon>Eukaryota</taxon>
        <taxon>Metazoa</taxon>
        <taxon>Spiralia</taxon>
        <taxon>Lophotrochozoa</taxon>
        <taxon>Platyhelminthes</taxon>
        <taxon>Trematoda</taxon>
        <taxon>Digenea</taxon>
        <taxon>Plagiorchiida</taxon>
        <taxon>Echinostomata</taxon>
        <taxon>Echinostomatoidea</taxon>
        <taxon>Fasciolidae</taxon>
        <taxon>Fasciola</taxon>
    </lineage>
</organism>
<dbReference type="EMBL" id="JXXN02005036">
    <property type="protein sequence ID" value="THD20167.1"/>
    <property type="molecule type" value="Genomic_DNA"/>
</dbReference>
<accession>A0A4E0RG38</accession>
<dbReference type="AlphaFoldDB" id="A0A4E0RG38"/>
<evidence type="ECO:0000259" key="4">
    <source>
        <dbReference type="Pfam" id="PF20504"/>
    </source>
</evidence>
<dbReference type="Proteomes" id="UP000230066">
    <property type="component" value="Unassembled WGS sequence"/>
</dbReference>
<evidence type="ECO:0000313" key="5">
    <source>
        <dbReference type="EMBL" id="THD20167.1"/>
    </source>
</evidence>
<comment type="subcellular location">
    <subcellularLocation>
        <location evidence="1">Nucleus</location>
    </subcellularLocation>
</comment>
<dbReference type="InterPro" id="IPR039841">
    <property type="entry name" value="INTS14"/>
</dbReference>
<evidence type="ECO:0000313" key="6">
    <source>
        <dbReference type="Proteomes" id="UP000230066"/>
    </source>
</evidence>
<dbReference type="InterPro" id="IPR046471">
    <property type="entry name" value="IntS14_C"/>
</dbReference>
<comment type="caution">
    <text evidence="5">The sequence shown here is derived from an EMBL/GenBank/DDBJ whole genome shotgun (WGS) entry which is preliminary data.</text>
</comment>